<dbReference type="STRING" id="60517.A0A0R3W6X4"/>
<evidence type="ECO:0000313" key="2">
    <source>
        <dbReference type="Proteomes" id="UP000282613"/>
    </source>
</evidence>
<dbReference type="AlphaFoldDB" id="A0A0R3W6X4"/>
<dbReference type="EMBL" id="UYRS01018459">
    <property type="protein sequence ID" value="VDK35949.1"/>
    <property type="molecule type" value="Genomic_DNA"/>
</dbReference>
<name>A0A0R3W6X4_TAEAS</name>
<reference evidence="3" key="1">
    <citation type="submission" date="2017-02" db="UniProtKB">
        <authorList>
            <consortium name="WormBaseParasite"/>
        </authorList>
    </citation>
    <scope>IDENTIFICATION</scope>
</reference>
<dbReference type="WBParaSite" id="TASK_0000598001-mRNA-1">
    <property type="protein sequence ID" value="TASK_0000598001-mRNA-1"/>
    <property type="gene ID" value="TASK_0000598001"/>
</dbReference>
<keyword evidence="2" id="KW-1185">Reference proteome</keyword>
<accession>A0A0R3W6X4</accession>
<dbReference type="Proteomes" id="UP000282613">
    <property type="component" value="Unassembled WGS sequence"/>
</dbReference>
<dbReference type="OrthoDB" id="75720at2759"/>
<reference evidence="1 2" key="2">
    <citation type="submission" date="2018-11" db="EMBL/GenBank/DDBJ databases">
        <authorList>
            <consortium name="Pathogen Informatics"/>
        </authorList>
    </citation>
    <scope>NUCLEOTIDE SEQUENCE [LARGE SCALE GENOMIC DNA]</scope>
</reference>
<evidence type="ECO:0000313" key="1">
    <source>
        <dbReference type="EMBL" id="VDK35949.1"/>
    </source>
</evidence>
<proteinExistence type="predicted"/>
<evidence type="ECO:0000313" key="3">
    <source>
        <dbReference type="WBParaSite" id="TASK_0000598001-mRNA-1"/>
    </source>
</evidence>
<gene>
    <name evidence="1" type="ORF">TASK_LOCUS5981</name>
</gene>
<protein>
    <submittedName>
        <fullName evidence="3">Transmembrane protein</fullName>
    </submittedName>
</protein>
<sequence>MKDLVTFGEDVDVKSPQLATNDWSIVYGSPTKLCLGLFSIAFDCGFFIQHHLYRGRTASTEALVEVDTDNSEAPTVNESANADVHA</sequence>
<organism evidence="3">
    <name type="scientific">Taenia asiatica</name>
    <name type="common">Asian tapeworm</name>
    <dbReference type="NCBI Taxonomy" id="60517"/>
    <lineage>
        <taxon>Eukaryota</taxon>
        <taxon>Metazoa</taxon>
        <taxon>Spiralia</taxon>
        <taxon>Lophotrochozoa</taxon>
        <taxon>Platyhelminthes</taxon>
        <taxon>Cestoda</taxon>
        <taxon>Eucestoda</taxon>
        <taxon>Cyclophyllidea</taxon>
        <taxon>Taeniidae</taxon>
        <taxon>Taenia</taxon>
    </lineage>
</organism>